<feature type="transmembrane region" description="Helical" evidence="4">
    <location>
        <begin position="326"/>
        <end position="342"/>
    </location>
</feature>
<proteinExistence type="predicted"/>
<evidence type="ECO:0000256" key="1">
    <source>
        <dbReference type="ARBA" id="ARBA00022692"/>
    </source>
</evidence>
<dbReference type="Proteomes" id="UP000649768">
    <property type="component" value="Unassembled WGS sequence"/>
</dbReference>
<comment type="caution">
    <text evidence="6">The sequence shown here is derived from an EMBL/GenBank/DDBJ whole genome shotgun (WGS) entry which is preliminary data.</text>
</comment>
<feature type="transmembrane region" description="Helical" evidence="4">
    <location>
        <begin position="38"/>
        <end position="60"/>
    </location>
</feature>
<feature type="transmembrane region" description="Helical" evidence="4">
    <location>
        <begin position="270"/>
        <end position="291"/>
    </location>
</feature>
<dbReference type="InterPro" id="IPR020846">
    <property type="entry name" value="MFS_dom"/>
</dbReference>
<feature type="transmembrane region" description="Helical" evidence="4">
    <location>
        <begin position="72"/>
        <end position="90"/>
    </location>
</feature>
<evidence type="ECO:0000313" key="6">
    <source>
        <dbReference type="EMBL" id="MBD8511531.1"/>
    </source>
</evidence>
<feature type="transmembrane region" description="Helical" evidence="4">
    <location>
        <begin position="12"/>
        <end position="32"/>
    </location>
</feature>
<keyword evidence="7" id="KW-1185">Reference proteome</keyword>
<dbReference type="PANTHER" id="PTHR23530:SF1">
    <property type="entry name" value="PERMEASE, MAJOR FACILITATOR SUPERFAMILY-RELATED"/>
    <property type="match status" value="1"/>
</dbReference>
<keyword evidence="1 4" id="KW-0812">Transmembrane</keyword>
<gene>
    <name evidence="6" type="ORF">IFO68_02285</name>
</gene>
<feature type="transmembrane region" description="Helical" evidence="4">
    <location>
        <begin position="363"/>
        <end position="384"/>
    </location>
</feature>
<dbReference type="Pfam" id="PF07690">
    <property type="entry name" value="MFS_1"/>
    <property type="match status" value="1"/>
</dbReference>
<dbReference type="PROSITE" id="PS50850">
    <property type="entry name" value="MFS"/>
    <property type="match status" value="1"/>
</dbReference>
<dbReference type="EMBL" id="JACYTP010000001">
    <property type="protein sequence ID" value="MBD8511531.1"/>
    <property type="molecule type" value="Genomic_DNA"/>
</dbReference>
<evidence type="ECO:0000256" key="4">
    <source>
        <dbReference type="SAM" id="Phobius"/>
    </source>
</evidence>
<reference evidence="6 7" key="1">
    <citation type="submission" date="2020-09" db="EMBL/GenBank/DDBJ databases">
        <title>Photobacterium sp. CAU 1568 isolated from sand of Sido Beach.</title>
        <authorList>
            <person name="Kim W."/>
        </authorList>
    </citation>
    <scope>NUCLEOTIDE SEQUENCE [LARGE SCALE GENOMIC DNA]</scope>
    <source>
        <strain evidence="6 7">CAU 1568</strain>
    </source>
</reference>
<organism evidence="6 7">
    <name type="scientific">Photobacterium arenosum</name>
    <dbReference type="NCBI Taxonomy" id="2774143"/>
    <lineage>
        <taxon>Bacteria</taxon>
        <taxon>Pseudomonadati</taxon>
        <taxon>Pseudomonadota</taxon>
        <taxon>Gammaproteobacteria</taxon>
        <taxon>Vibrionales</taxon>
        <taxon>Vibrionaceae</taxon>
        <taxon>Photobacterium</taxon>
    </lineage>
</organism>
<feature type="transmembrane region" description="Helical" evidence="4">
    <location>
        <begin position="131"/>
        <end position="156"/>
    </location>
</feature>
<feature type="transmembrane region" description="Helical" evidence="4">
    <location>
        <begin position="390"/>
        <end position="410"/>
    </location>
</feature>
<protein>
    <submittedName>
        <fullName evidence="6">MFS transporter</fullName>
    </submittedName>
</protein>
<dbReference type="RefSeq" id="WP_192014260.1">
    <property type="nucleotide sequence ID" value="NZ_JACYTP010000001.1"/>
</dbReference>
<feature type="transmembrane region" description="Helical" evidence="4">
    <location>
        <begin position="96"/>
        <end position="119"/>
    </location>
</feature>
<dbReference type="InterPro" id="IPR053160">
    <property type="entry name" value="MFS_DHA3_Transporter"/>
</dbReference>
<dbReference type="PANTHER" id="PTHR23530">
    <property type="entry name" value="TRANSPORT PROTEIN-RELATED"/>
    <property type="match status" value="1"/>
</dbReference>
<sequence>MSKKGLTRRFGIQQCLHWTIVGIMIPVLILIFQSRGLSLMDIGIVMAVWIGSTALLEIPLGGVADTYGRRKTYLISLLVNILGCIVLYFADGLPFILIAAMLLGTAKAVYSGTLDAWFYDSFRRQPGQQSFHSAIATIHVFVTLGLAAGSLIGGWLPDFASRSFPPPSRFSGLNMYDLNIVLVAIASLVLIVITLALILEEDQPVPSPADQHQTDAFQTSLQAIKTAFRHAVLRRLMQTTLVFGMVLSGIENYWQPYLSELIHGTDYGVTFFGCLSALYFLMSAGSSILSVRLLKILKGSHKTLMFSTRVAAGIAFIALANTSQPISFALCYLVFFFLFTAGNNSERVLLHEQTETRVRSTMLSISSFMITCGGVLASLFFGMISEHYGISASWTLGGLLLVASSALFLFMPEKLATEVA</sequence>
<evidence type="ECO:0000256" key="2">
    <source>
        <dbReference type="ARBA" id="ARBA00022989"/>
    </source>
</evidence>
<dbReference type="SUPFAM" id="SSF103473">
    <property type="entry name" value="MFS general substrate transporter"/>
    <property type="match status" value="1"/>
</dbReference>
<dbReference type="InterPro" id="IPR036259">
    <property type="entry name" value="MFS_trans_sf"/>
</dbReference>
<dbReference type="Gene3D" id="1.20.1250.20">
    <property type="entry name" value="MFS general substrate transporter like domains"/>
    <property type="match status" value="1"/>
</dbReference>
<feature type="transmembrane region" description="Helical" evidence="4">
    <location>
        <begin position="303"/>
        <end position="320"/>
    </location>
</feature>
<keyword evidence="2 4" id="KW-1133">Transmembrane helix</keyword>
<feature type="domain" description="Major facilitator superfamily (MFS) profile" evidence="5">
    <location>
        <begin position="1"/>
        <end position="415"/>
    </location>
</feature>
<keyword evidence="3 4" id="KW-0472">Membrane</keyword>
<evidence type="ECO:0000313" key="7">
    <source>
        <dbReference type="Proteomes" id="UP000649768"/>
    </source>
</evidence>
<evidence type="ECO:0000259" key="5">
    <source>
        <dbReference type="PROSITE" id="PS50850"/>
    </source>
</evidence>
<name>A0ABR9BG46_9GAMM</name>
<evidence type="ECO:0000256" key="3">
    <source>
        <dbReference type="ARBA" id="ARBA00023136"/>
    </source>
</evidence>
<accession>A0ABR9BG46</accession>
<feature type="transmembrane region" description="Helical" evidence="4">
    <location>
        <begin position="176"/>
        <end position="199"/>
    </location>
</feature>
<feature type="transmembrane region" description="Helical" evidence="4">
    <location>
        <begin position="232"/>
        <end position="250"/>
    </location>
</feature>
<dbReference type="InterPro" id="IPR011701">
    <property type="entry name" value="MFS"/>
</dbReference>